<dbReference type="EMBL" id="JAAGAA010000005">
    <property type="protein sequence ID" value="NDV12493.1"/>
    <property type="molecule type" value="Genomic_DNA"/>
</dbReference>
<evidence type="ECO:0000313" key="8">
    <source>
        <dbReference type="EMBL" id="NDV12493.1"/>
    </source>
</evidence>
<dbReference type="InterPro" id="IPR050808">
    <property type="entry name" value="Phage_Integrase"/>
</dbReference>
<dbReference type="GO" id="GO:0006310">
    <property type="term" value="P:DNA recombination"/>
    <property type="evidence" value="ECO:0007669"/>
    <property type="project" value="UniProtKB-KW"/>
</dbReference>
<dbReference type="InterPro" id="IPR002104">
    <property type="entry name" value="Integrase_catalytic"/>
</dbReference>
<dbReference type="Pfam" id="PF00589">
    <property type="entry name" value="Phage_integrase"/>
    <property type="match status" value="1"/>
</dbReference>
<proteinExistence type="inferred from homology"/>
<dbReference type="InterPro" id="IPR013762">
    <property type="entry name" value="Integrase-like_cat_sf"/>
</dbReference>
<dbReference type="AlphaFoldDB" id="A0A6B2KQX6"/>
<name>A0A6B2KQX6_9NEIS</name>
<evidence type="ECO:0000313" key="9">
    <source>
        <dbReference type="Proteomes" id="UP000482578"/>
    </source>
</evidence>
<organism evidence="8 9">
    <name type="scientific">Crenobacter caeni</name>
    <dbReference type="NCBI Taxonomy" id="2705474"/>
    <lineage>
        <taxon>Bacteria</taxon>
        <taxon>Pseudomonadati</taxon>
        <taxon>Pseudomonadota</taxon>
        <taxon>Betaproteobacteria</taxon>
        <taxon>Neisseriales</taxon>
        <taxon>Neisseriaceae</taxon>
        <taxon>Crenobacter</taxon>
    </lineage>
</organism>
<reference evidence="8 9" key="1">
    <citation type="submission" date="2020-02" db="EMBL/GenBank/DDBJ databases">
        <authorList>
            <person name="Yang Z."/>
        </authorList>
    </citation>
    <scope>NUCLEOTIDE SEQUENCE [LARGE SCALE GENOMIC DNA]</scope>
    <source>
        <strain evidence="8 9">HX-7-9</strain>
    </source>
</reference>
<dbReference type="Pfam" id="PF13356">
    <property type="entry name" value="Arm-DNA-bind_3"/>
    <property type="match status" value="1"/>
</dbReference>
<gene>
    <name evidence="8" type="ORF">GZH52_06735</name>
</gene>
<dbReference type="PROSITE" id="PS51898">
    <property type="entry name" value="TYR_RECOMBINASE"/>
    <property type="match status" value="1"/>
</dbReference>
<dbReference type="InterPro" id="IPR044068">
    <property type="entry name" value="CB"/>
</dbReference>
<accession>A0A6B2KQX6</accession>
<dbReference type="Gene3D" id="1.10.150.130">
    <property type="match status" value="1"/>
</dbReference>
<protein>
    <submittedName>
        <fullName evidence="8">Tyrosine-type recombinase/integrase</fullName>
    </submittedName>
</protein>
<dbReference type="GO" id="GO:0003677">
    <property type="term" value="F:DNA binding"/>
    <property type="evidence" value="ECO:0007669"/>
    <property type="project" value="UniProtKB-UniRule"/>
</dbReference>
<feature type="domain" description="Core-binding (CB)" evidence="7">
    <location>
        <begin position="99"/>
        <end position="180"/>
    </location>
</feature>
<dbReference type="Gene3D" id="1.10.443.10">
    <property type="entry name" value="Intergrase catalytic core"/>
    <property type="match status" value="1"/>
</dbReference>
<dbReference type="InterPro" id="IPR053876">
    <property type="entry name" value="Phage_int_M"/>
</dbReference>
<dbReference type="PANTHER" id="PTHR30629:SF2">
    <property type="entry name" value="PROPHAGE INTEGRASE INTS-RELATED"/>
    <property type="match status" value="1"/>
</dbReference>
<keyword evidence="9" id="KW-1185">Reference proteome</keyword>
<dbReference type="Pfam" id="PF22022">
    <property type="entry name" value="Phage_int_M"/>
    <property type="match status" value="1"/>
</dbReference>
<dbReference type="RefSeq" id="WP_163315726.1">
    <property type="nucleotide sequence ID" value="NZ_JAAGAA010000005.1"/>
</dbReference>
<sequence length="405" mass="45702">MPLTDTACKNAKPKPDGAQAKYSDEKGMYLLVKQTGKYWRLDYRFSDKRKTLALGVYPEVSLKSAREKRDEARRLLAEGVDPGVNRKVQKAAKALQAENSFEVIAREWFAKYLPTWTAGHADKIMRRFERDIFPWVGKRPIAQIEAPELLAALRRIEHRGAIETAHRALQSCGQVFRYAVASGRAQRNPAADLAGALAPVISTSFPTITSPALIAELLNTIDGYRGSFVTQCALKLAPLVFVRPGELRKAEWQEIDLEAAQWIIPAERMKAREKHIVPLSKQAVETLRELQPLTGYGQYVFPGARTNGRPMSENTVNAALRRLGYDKDTMTGHGFRHMASTLLNEQGWNRDAIERQMAHAERNSIRATYNYAEYLPERRRMMQAWADYLDSLKAGANVTPLFKTA</sequence>
<keyword evidence="3 5" id="KW-0238">DNA-binding</keyword>
<dbReference type="Gene3D" id="3.30.160.390">
    <property type="entry name" value="Integrase, DNA-binding domain"/>
    <property type="match status" value="1"/>
</dbReference>
<dbReference type="CDD" id="cd00801">
    <property type="entry name" value="INT_P4_C"/>
    <property type="match status" value="1"/>
</dbReference>
<keyword evidence="4" id="KW-0233">DNA recombination</keyword>
<evidence type="ECO:0000256" key="1">
    <source>
        <dbReference type="ARBA" id="ARBA00008857"/>
    </source>
</evidence>
<dbReference type="InterPro" id="IPR038488">
    <property type="entry name" value="Integrase_DNA-bd_sf"/>
</dbReference>
<evidence type="ECO:0000256" key="4">
    <source>
        <dbReference type="ARBA" id="ARBA00023172"/>
    </source>
</evidence>
<dbReference type="PANTHER" id="PTHR30629">
    <property type="entry name" value="PROPHAGE INTEGRASE"/>
    <property type="match status" value="1"/>
</dbReference>
<dbReference type="InterPro" id="IPR011010">
    <property type="entry name" value="DNA_brk_join_enz"/>
</dbReference>
<dbReference type="Proteomes" id="UP000482578">
    <property type="component" value="Unassembled WGS sequence"/>
</dbReference>
<feature type="domain" description="Tyr recombinase" evidence="6">
    <location>
        <begin position="204"/>
        <end position="383"/>
    </location>
</feature>
<evidence type="ECO:0000259" key="6">
    <source>
        <dbReference type="PROSITE" id="PS51898"/>
    </source>
</evidence>
<dbReference type="InterPro" id="IPR010998">
    <property type="entry name" value="Integrase_recombinase_N"/>
</dbReference>
<evidence type="ECO:0000259" key="7">
    <source>
        <dbReference type="PROSITE" id="PS51900"/>
    </source>
</evidence>
<evidence type="ECO:0000256" key="3">
    <source>
        <dbReference type="ARBA" id="ARBA00023125"/>
    </source>
</evidence>
<dbReference type="SUPFAM" id="SSF56349">
    <property type="entry name" value="DNA breaking-rejoining enzymes"/>
    <property type="match status" value="1"/>
</dbReference>
<dbReference type="InterPro" id="IPR025166">
    <property type="entry name" value="Integrase_DNA_bind_dom"/>
</dbReference>
<evidence type="ECO:0000256" key="5">
    <source>
        <dbReference type="PROSITE-ProRule" id="PRU01248"/>
    </source>
</evidence>
<comment type="caution">
    <text evidence="8">The sequence shown here is derived from an EMBL/GenBank/DDBJ whole genome shotgun (WGS) entry which is preliminary data.</text>
</comment>
<keyword evidence="2" id="KW-0229">DNA integration</keyword>
<evidence type="ECO:0000256" key="2">
    <source>
        <dbReference type="ARBA" id="ARBA00022908"/>
    </source>
</evidence>
<comment type="similarity">
    <text evidence="1">Belongs to the 'phage' integrase family.</text>
</comment>
<dbReference type="PROSITE" id="PS51900">
    <property type="entry name" value="CB"/>
    <property type="match status" value="1"/>
</dbReference>
<dbReference type="GO" id="GO:0015074">
    <property type="term" value="P:DNA integration"/>
    <property type="evidence" value="ECO:0007669"/>
    <property type="project" value="UniProtKB-KW"/>
</dbReference>